<organism evidence="1 2">
    <name type="scientific">Arthrobacter cryoconiti</name>
    <dbReference type="NCBI Taxonomy" id="748907"/>
    <lineage>
        <taxon>Bacteria</taxon>
        <taxon>Bacillati</taxon>
        <taxon>Actinomycetota</taxon>
        <taxon>Actinomycetes</taxon>
        <taxon>Micrococcales</taxon>
        <taxon>Micrococcaceae</taxon>
        <taxon>Arthrobacter</taxon>
    </lineage>
</organism>
<dbReference type="Proteomes" id="UP001595773">
    <property type="component" value="Unassembled WGS sequence"/>
</dbReference>
<keyword evidence="2" id="KW-1185">Reference proteome</keyword>
<name>A0ABV8R3R2_9MICC</name>
<sequence length="103" mass="11365">MKLTVRIGGGFAGVVSVIAVDSTILPVAQAQALAAEVDRAQLRSIEPPAAAQRRPDAQLYEVLLQDGEKRFKLHFTDESIPADVEKLVHWMRQCPDRQESLEA</sequence>
<dbReference type="EMBL" id="JBHSCQ010000022">
    <property type="protein sequence ID" value="MFC4266657.1"/>
    <property type="molecule type" value="Genomic_DNA"/>
</dbReference>
<protein>
    <submittedName>
        <fullName evidence="1">Protealysin inhibitor emfourin</fullName>
    </submittedName>
</protein>
<accession>A0ABV8R3R2</accession>
<evidence type="ECO:0000313" key="1">
    <source>
        <dbReference type="EMBL" id="MFC4266657.1"/>
    </source>
</evidence>
<dbReference type="Pfam" id="PF20242">
    <property type="entry name" value="Emfourin"/>
    <property type="match status" value="1"/>
</dbReference>
<dbReference type="RefSeq" id="WP_230066099.1">
    <property type="nucleotide sequence ID" value="NZ_BAABLL010000010.1"/>
</dbReference>
<dbReference type="InterPro" id="IPR049457">
    <property type="entry name" value="Emfourin"/>
</dbReference>
<evidence type="ECO:0000313" key="2">
    <source>
        <dbReference type="Proteomes" id="UP001595773"/>
    </source>
</evidence>
<proteinExistence type="predicted"/>
<gene>
    <name evidence="1" type="ORF">ACFOW9_13680</name>
</gene>
<comment type="caution">
    <text evidence="1">The sequence shown here is derived from an EMBL/GenBank/DDBJ whole genome shotgun (WGS) entry which is preliminary data.</text>
</comment>
<reference evidence="2" key="1">
    <citation type="journal article" date="2019" name="Int. J. Syst. Evol. Microbiol.">
        <title>The Global Catalogue of Microorganisms (GCM) 10K type strain sequencing project: providing services to taxonomists for standard genome sequencing and annotation.</title>
        <authorList>
            <consortium name="The Broad Institute Genomics Platform"/>
            <consortium name="The Broad Institute Genome Sequencing Center for Infectious Disease"/>
            <person name="Wu L."/>
            <person name="Ma J."/>
        </authorList>
    </citation>
    <scope>NUCLEOTIDE SEQUENCE [LARGE SCALE GENOMIC DNA]</scope>
    <source>
        <strain evidence="2">CGMCC 1.10698</strain>
    </source>
</reference>